<reference evidence="5" key="1">
    <citation type="submission" date="2013-11" db="EMBL/GenBank/DDBJ databases">
        <authorList>
            <person name="Aslett M."/>
        </authorList>
    </citation>
    <scope>NUCLEOTIDE SEQUENCE [LARGE SCALE GENOMIC DNA]</scope>
    <source>
        <strain evidence="5">Edinburgh</strain>
    </source>
</reference>
<dbReference type="PANTHER" id="PTHR12387:SF0">
    <property type="entry name" value="26S PROTEASOME NON-ATPASE REGULATORY SUBUNIT 8"/>
    <property type="match status" value="1"/>
</dbReference>
<dbReference type="PANTHER" id="PTHR12387">
    <property type="entry name" value="26S PROTEASOME NON-ATPASE REGULATORY SUBUNIT 8"/>
    <property type="match status" value="1"/>
</dbReference>
<dbReference type="GO" id="GO:0005634">
    <property type="term" value="C:nucleus"/>
    <property type="evidence" value="ECO:0007669"/>
    <property type="project" value="TreeGrafter"/>
</dbReference>
<dbReference type="Proteomes" id="UP000046395">
    <property type="component" value="Unassembled WGS sequence"/>
</dbReference>
<reference evidence="5" key="2">
    <citation type="submission" date="2014-03" db="EMBL/GenBank/DDBJ databases">
        <title>The whipworm genome and dual-species transcriptomics of an intimate host-pathogen interaction.</title>
        <authorList>
            <person name="Foth B.J."/>
            <person name="Tsai I.J."/>
            <person name="Reid A.J."/>
            <person name="Bancroft A.J."/>
            <person name="Nichol S."/>
            <person name="Tracey A."/>
            <person name="Holroyd N."/>
            <person name="Cotton J.A."/>
            <person name="Stanley E.J."/>
            <person name="Zarowiecki M."/>
            <person name="Liu J.Z."/>
            <person name="Huckvale T."/>
            <person name="Cooper P.J."/>
            <person name="Grencis R.K."/>
            <person name="Berriman M."/>
        </authorList>
    </citation>
    <scope>NUCLEOTIDE SEQUENCE [LARGE SCALE GENOMIC DNA]</scope>
    <source>
        <strain evidence="5">Edinburgh</strain>
    </source>
</reference>
<evidence type="ECO:0000313" key="5">
    <source>
        <dbReference type="Proteomes" id="UP000046395"/>
    </source>
</evidence>
<dbReference type="GO" id="GO:0008541">
    <property type="term" value="C:proteasome regulatory particle, lid subcomplex"/>
    <property type="evidence" value="ECO:0007669"/>
    <property type="project" value="TreeGrafter"/>
</dbReference>
<accession>A0A5S6QI87</accession>
<keyword evidence="5" id="KW-1185">Reference proteome</keyword>
<dbReference type="Pfam" id="PF10075">
    <property type="entry name" value="CSN8_PSD8_EIF3K"/>
    <property type="match status" value="1"/>
</dbReference>
<keyword evidence="3" id="KW-0647">Proteasome</keyword>
<dbReference type="WBParaSite" id="TMUE_2000006880.2">
    <property type="protein sequence ID" value="TMUE_2000006880.2"/>
    <property type="gene ID" value="WBGene00293688"/>
</dbReference>
<evidence type="ECO:0000313" key="6">
    <source>
        <dbReference type="WBParaSite" id="TMUE_2000006880.1"/>
    </source>
</evidence>
<sequence>MKMEKVKDLYNQLQSEWNRDNKDFHKIRSIVNDIKGLFIDFSFVPSDLKDLEVEGMFLMQQHVLEIEGLVNIACRDIKAFLRTVLELRHYYMDTEFQKLHPDVKESPMKYEMIALHLMCLLATNDSMKIHREIERLPFEVALNNPFISFAVKLEECLMVGAYSKFFLSVANPPSPYCAYFLEIMNKTIRDQIANGIEKSYKRLKVSEAAELLNFTGPSAIKDLNDFLAGRWERTPDGSGFIFQPQKVLETNYVDDLPVILKQQLYFAKQLETIV</sequence>
<protein>
    <recommendedName>
        <fullName evidence="2">26S proteasome non-ATPase regulatory subunit 8</fullName>
    </recommendedName>
</protein>
<evidence type="ECO:0000256" key="3">
    <source>
        <dbReference type="ARBA" id="ARBA00022942"/>
    </source>
</evidence>
<evidence type="ECO:0000259" key="4">
    <source>
        <dbReference type="PROSITE" id="PS50250"/>
    </source>
</evidence>
<dbReference type="STRING" id="70415.A0A5S6QI87"/>
<reference evidence="6" key="3">
    <citation type="submission" date="2019-12" db="UniProtKB">
        <authorList>
            <consortium name="WormBaseParasite"/>
        </authorList>
    </citation>
    <scope>IDENTIFICATION</scope>
</reference>
<dbReference type="InterPro" id="IPR000717">
    <property type="entry name" value="PCI_dom"/>
</dbReference>
<evidence type="ECO:0000256" key="2">
    <source>
        <dbReference type="ARBA" id="ARBA00014939"/>
    </source>
</evidence>
<name>A0A5S6QI87_TRIMR</name>
<dbReference type="InterPro" id="IPR033464">
    <property type="entry name" value="CSN8_PSD8_EIF3K"/>
</dbReference>
<organism evidence="5 6">
    <name type="scientific">Trichuris muris</name>
    <name type="common">Mouse whipworm</name>
    <dbReference type="NCBI Taxonomy" id="70415"/>
    <lineage>
        <taxon>Eukaryota</taxon>
        <taxon>Metazoa</taxon>
        <taxon>Ecdysozoa</taxon>
        <taxon>Nematoda</taxon>
        <taxon>Enoplea</taxon>
        <taxon>Dorylaimia</taxon>
        <taxon>Trichinellida</taxon>
        <taxon>Trichuridae</taxon>
        <taxon>Trichuris</taxon>
    </lineage>
</organism>
<dbReference type="Gene3D" id="1.25.40.990">
    <property type="match status" value="1"/>
</dbReference>
<feature type="domain" description="PCI" evidence="4">
    <location>
        <begin position="76"/>
        <end position="255"/>
    </location>
</feature>
<dbReference type="PROSITE" id="PS50250">
    <property type="entry name" value="PCI"/>
    <property type="match status" value="1"/>
</dbReference>
<evidence type="ECO:0000256" key="1">
    <source>
        <dbReference type="ARBA" id="ARBA00009627"/>
    </source>
</evidence>
<dbReference type="AlphaFoldDB" id="A0A5S6QI87"/>
<comment type="similarity">
    <text evidence="1">Belongs to the proteasome subunit S14 family.</text>
</comment>
<dbReference type="GO" id="GO:0005829">
    <property type="term" value="C:cytosol"/>
    <property type="evidence" value="ECO:0007669"/>
    <property type="project" value="TreeGrafter"/>
</dbReference>
<dbReference type="InterPro" id="IPR006746">
    <property type="entry name" value="26S_Psome_Rpn12"/>
</dbReference>
<proteinExistence type="inferred from homology"/>
<dbReference type="GO" id="GO:0043161">
    <property type="term" value="P:proteasome-mediated ubiquitin-dependent protein catabolic process"/>
    <property type="evidence" value="ECO:0007669"/>
    <property type="project" value="TreeGrafter"/>
</dbReference>
<dbReference type="WBParaSite" id="TMUE_2000006880.1">
    <property type="protein sequence ID" value="TMUE_2000006880.1"/>
    <property type="gene ID" value="WBGene00293688"/>
</dbReference>